<dbReference type="PROSITE" id="PS51904">
    <property type="entry name" value="GLYCOSYL_HYDROL_F25_2"/>
    <property type="match status" value="1"/>
</dbReference>
<evidence type="ECO:0000256" key="4">
    <source>
        <dbReference type="ARBA" id="ARBA00023295"/>
    </source>
</evidence>
<comment type="caution">
    <text evidence="8">The sequence shown here is derived from an EMBL/GenBank/DDBJ whole genome shotgun (WGS) entry which is preliminary data.</text>
</comment>
<dbReference type="PANTHER" id="PTHR34135:SF2">
    <property type="entry name" value="LYSOZYME"/>
    <property type="match status" value="1"/>
</dbReference>
<comment type="similarity">
    <text evidence="1">Belongs to the glycosyl hydrolase 25 family.</text>
</comment>
<feature type="signal peptide" evidence="5">
    <location>
        <begin position="1"/>
        <end position="30"/>
    </location>
</feature>
<feature type="domain" description="Rhodanese" evidence="6">
    <location>
        <begin position="234"/>
        <end position="300"/>
    </location>
</feature>
<name>A0ABW4CX07_9LACO</name>
<dbReference type="InterPro" id="IPR025987">
    <property type="entry name" value="GW_dom"/>
</dbReference>
<dbReference type="SMART" id="SM00641">
    <property type="entry name" value="Glyco_25"/>
    <property type="match status" value="1"/>
</dbReference>
<accession>A0ABW4CX07</accession>
<reference evidence="9" key="1">
    <citation type="journal article" date="2019" name="Int. J. Syst. Evol. Microbiol.">
        <title>The Global Catalogue of Microorganisms (GCM) 10K type strain sequencing project: providing services to taxonomists for standard genome sequencing and annotation.</title>
        <authorList>
            <consortium name="The Broad Institute Genomics Platform"/>
            <consortium name="The Broad Institute Genome Sequencing Center for Infectious Disease"/>
            <person name="Wu L."/>
            <person name="Ma J."/>
        </authorList>
    </citation>
    <scope>NUCLEOTIDE SEQUENCE [LARGE SCALE GENOMIC DNA]</scope>
    <source>
        <strain evidence="9">CCM 8912</strain>
    </source>
</reference>
<dbReference type="InterPro" id="IPR018077">
    <property type="entry name" value="Glyco_hydro_fam25_subgr"/>
</dbReference>
<feature type="chain" id="PRO_5047069484" evidence="5">
    <location>
        <begin position="31"/>
        <end position="720"/>
    </location>
</feature>
<dbReference type="InterPro" id="IPR002053">
    <property type="entry name" value="Glyco_hydro_25"/>
</dbReference>
<dbReference type="EMBL" id="JBHTOK010000014">
    <property type="protein sequence ID" value="MFD1440382.1"/>
    <property type="molecule type" value="Genomic_DNA"/>
</dbReference>
<dbReference type="InterPro" id="IPR001763">
    <property type="entry name" value="Rhodanese-like_dom"/>
</dbReference>
<feature type="domain" description="GW" evidence="7">
    <location>
        <begin position="459"/>
        <end position="541"/>
    </location>
</feature>
<dbReference type="PROSITE" id="PS51780">
    <property type="entry name" value="GW"/>
    <property type="match status" value="4"/>
</dbReference>
<dbReference type="InterPro" id="IPR017853">
    <property type="entry name" value="GH"/>
</dbReference>
<organism evidence="8 9">
    <name type="scientific">Lacticaseibacillus hegangensis</name>
    <dbReference type="NCBI Taxonomy" id="2486010"/>
    <lineage>
        <taxon>Bacteria</taxon>
        <taxon>Bacillati</taxon>
        <taxon>Bacillota</taxon>
        <taxon>Bacilli</taxon>
        <taxon>Lactobacillales</taxon>
        <taxon>Lactobacillaceae</taxon>
        <taxon>Lacticaseibacillus</taxon>
    </lineage>
</organism>
<evidence type="ECO:0000256" key="2">
    <source>
        <dbReference type="ARBA" id="ARBA00022729"/>
    </source>
</evidence>
<dbReference type="InterPro" id="IPR038200">
    <property type="entry name" value="GW_dom_sf"/>
</dbReference>
<feature type="domain" description="GW" evidence="7">
    <location>
        <begin position="368"/>
        <end position="454"/>
    </location>
</feature>
<dbReference type="Pfam" id="PF13457">
    <property type="entry name" value="GW"/>
    <property type="match status" value="4"/>
</dbReference>
<evidence type="ECO:0000259" key="7">
    <source>
        <dbReference type="PROSITE" id="PS51780"/>
    </source>
</evidence>
<dbReference type="SUPFAM" id="SSF82057">
    <property type="entry name" value="Prokaryotic SH3-related domain"/>
    <property type="match status" value="4"/>
</dbReference>
<dbReference type="PROSITE" id="PS50206">
    <property type="entry name" value="RHODANESE_3"/>
    <property type="match status" value="1"/>
</dbReference>
<feature type="domain" description="GW" evidence="7">
    <location>
        <begin position="546"/>
        <end position="631"/>
    </location>
</feature>
<keyword evidence="9" id="KW-1185">Reference proteome</keyword>
<evidence type="ECO:0000256" key="3">
    <source>
        <dbReference type="ARBA" id="ARBA00022801"/>
    </source>
</evidence>
<evidence type="ECO:0000256" key="5">
    <source>
        <dbReference type="SAM" id="SignalP"/>
    </source>
</evidence>
<dbReference type="RefSeq" id="WP_125757283.1">
    <property type="nucleotide sequence ID" value="NZ_JBHTOK010000014.1"/>
</dbReference>
<dbReference type="Pfam" id="PF01183">
    <property type="entry name" value="Glyco_hydro_25"/>
    <property type="match status" value="1"/>
</dbReference>
<gene>
    <name evidence="8" type="ORF">ACFQ5K_03125</name>
</gene>
<dbReference type="Proteomes" id="UP001597212">
    <property type="component" value="Unassembled WGS sequence"/>
</dbReference>
<dbReference type="Gene3D" id="2.30.30.170">
    <property type="match status" value="4"/>
</dbReference>
<dbReference type="PANTHER" id="PTHR34135">
    <property type="entry name" value="LYSOZYME"/>
    <property type="match status" value="1"/>
</dbReference>
<evidence type="ECO:0000256" key="1">
    <source>
        <dbReference type="ARBA" id="ARBA00010646"/>
    </source>
</evidence>
<sequence>MKSSKALTKLWLISVPVAVSAVFLAPQVLAQPVHADNQVSVQATPVKTTTGDAAGYDFTASNHHSQASIEQGTLGDGGNNTFTKADINESGSTAKVHYLRMPTTIPENGAAAWLAFAKKEAEADYSATGRSQNIVQLAATPQIDSFTIGQAAFPRVDTVDVSSYQNTMTQANYNTLKASGVKAVIVKTSEGTTYTNPYASTQLKQAQNAGMKIAAYHYVHFSSTTTAAAEANYFAAVLNKLGVPKGSPVVADLESTDVAGNVGSALNTFWSTLSSKGYTNHVLYTGKYYSWSNDAIGTVGQARTWIAQYPYQPRANNLLNTTYGAWQFSSQAKIAGYSSTLDASIDYKGLFTGSQVAPAPHGYDKVTSIRAINLPGTVDQRTRQDGFYSAPYNTDSMTTIENHNARLFNGQTVQILQEATTSRSASAGNTFYQIRFVNGKTYWTDSRAIKVHSFYQESNTKNVNYKAKIAQAGRSDGLYPDGPYYTKLSNIFENSNAPLFNGQIVPVSQETTTPTGTYVRVTLNNGQVEWIDKKGITTDTYDKVTSSTQLNQVGRIEQAGRADGLYSAPYNTNAATVTPNSNAKLFNGQGVQILAKETTNRAGGHNTFYKLRLRNGDIHWIDADGVKLVSVNHVTSTQALNVQGRINQAGRSDGLYSAPWNTDYLSIDENHNAPAFNGKTVQVKAEATTDRSASAGNHFYQIKLSDGRLYWIDARGVKLN</sequence>
<evidence type="ECO:0000313" key="9">
    <source>
        <dbReference type="Proteomes" id="UP001597212"/>
    </source>
</evidence>
<protein>
    <submittedName>
        <fullName evidence="8">GW dipeptide domain-containing protein</fullName>
    </submittedName>
</protein>
<keyword evidence="2 5" id="KW-0732">Signal</keyword>
<dbReference type="Gene3D" id="3.20.20.80">
    <property type="entry name" value="Glycosidases"/>
    <property type="match status" value="1"/>
</dbReference>
<proteinExistence type="inferred from homology"/>
<keyword evidence="3" id="KW-0378">Hydrolase</keyword>
<dbReference type="SUPFAM" id="SSF51445">
    <property type="entry name" value="(Trans)glycosidases"/>
    <property type="match status" value="1"/>
</dbReference>
<evidence type="ECO:0000259" key="6">
    <source>
        <dbReference type="PROSITE" id="PS50206"/>
    </source>
</evidence>
<keyword evidence="4" id="KW-0326">Glycosidase</keyword>
<evidence type="ECO:0000313" key="8">
    <source>
        <dbReference type="EMBL" id="MFD1440382.1"/>
    </source>
</evidence>
<feature type="domain" description="GW" evidence="7">
    <location>
        <begin position="636"/>
        <end position="720"/>
    </location>
</feature>